<evidence type="ECO:0000256" key="1">
    <source>
        <dbReference type="ARBA" id="ARBA00022670"/>
    </source>
</evidence>
<accession>A0A6C0B2X4</accession>
<reference evidence="4" key="1">
    <citation type="journal article" date="2020" name="Nature">
        <title>Giant virus diversity and host interactions through global metagenomics.</title>
        <authorList>
            <person name="Schulz F."/>
            <person name="Roux S."/>
            <person name="Paez-Espino D."/>
            <person name="Jungbluth S."/>
            <person name="Walsh D.A."/>
            <person name="Denef V.J."/>
            <person name="McMahon K.D."/>
            <person name="Konstantinidis K.T."/>
            <person name="Eloe-Fadrosh E.A."/>
            <person name="Kyrpides N.C."/>
            <person name="Woyke T."/>
        </authorList>
    </citation>
    <scope>NUCLEOTIDE SEQUENCE</scope>
    <source>
        <strain evidence="4">GVMAG-M-3300009185-36</strain>
    </source>
</reference>
<dbReference type="Gene3D" id="3.40.395.10">
    <property type="entry name" value="Adenoviral Proteinase, Chain A"/>
    <property type="match status" value="1"/>
</dbReference>
<organism evidence="4">
    <name type="scientific">viral metagenome</name>
    <dbReference type="NCBI Taxonomy" id="1070528"/>
    <lineage>
        <taxon>unclassified sequences</taxon>
        <taxon>metagenomes</taxon>
        <taxon>organismal metagenomes</taxon>
    </lineage>
</organism>
<sequence length="253" mass="30067">MFGDKEIRHLRTVYNSEHRKEEPISDGSTEQIWNYLKERFHSKCKSGTSECIISHMLNRPKAPDAWIANPTEWLSSTDIERVEKEYQKLFRNYIFLGCIPIDFDLKSPTGKCLVDALCSISIKNFYRKGKTQIGIVFNTDVHTGPGEHWIALFCDIRPELEQPRITYFDSYAQRPEKEVQRLMKRWKDEWEQTGVHDKPMLTTYNIIRHQFKDSECGIYSLYFHYSCLNEIPMNERIPDDVVNVFRRLLFREN</sequence>
<keyword evidence="1" id="KW-0645">Protease</keyword>
<dbReference type="InterPro" id="IPR003653">
    <property type="entry name" value="Peptidase_C48_C"/>
</dbReference>
<dbReference type="GO" id="GO:0006508">
    <property type="term" value="P:proteolysis"/>
    <property type="evidence" value="ECO:0007669"/>
    <property type="project" value="UniProtKB-KW"/>
</dbReference>
<dbReference type="GO" id="GO:0008234">
    <property type="term" value="F:cysteine-type peptidase activity"/>
    <property type="evidence" value="ECO:0007669"/>
    <property type="project" value="InterPro"/>
</dbReference>
<dbReference type="InterPro" id="IPR038765">
    <property type="entry name" value="Papain-like_cys_pep_sf"/>
</dbReference>
<keyword evidence="2" id="KW-0378">Hydrolase</keyword>
<protein>
    <recommendedName>
        <fullName evidence="3">Ubiquitin-like protease family profile domain-containing protein</fullName>
    </recommendedName>
</protein>
<dbReference type="AlphaFoldDB" id="A0A6C0B2X4"/>
<name>A0A6C0B2X4_9ZZZZ</name>
<dbReference type="Pfam" id="PF02902">
    <property type="entry name" value="Peptidase_C48"/>
    <property type="match status" value="1"/>
</dbReference>
<evidence type="ECO:0000313" key="4">
    <source>
        <dbReference type="EMBL" id="QHS85879.1"/>
    </source>
</evidence>
<proteinExistence type="predicted"/>
<evidence type="ECO:0000259" key="3">
    <source>
        <dbReference type="Pfam" id="PF02902"/>
    </source>
</evidence>
<dbReference type="EMBL" id="MN739048">
    <property type="protein sequence ID" value="QHS85879.1"/>
    <property type="molecule type" value="Genomic_DNA"/>
</dbReference>
<evidence type="ECO:0000256" key="2">
    <source>
        <dbReference type="ARBA" id="ARBA00022801"/>
    </source>
</evidence>
<dbReference type="SUPFAM" id="SSF54001">
    <property type="entry name" value="Cysteine proteinases"/>
    <property type="match status" value="1"/>
</dbReference>
<feature type="domain" description="Ubiquitin-like protease family profile" evidence="3">
    <location>
        <begin position="140"/>
        <end position="229"/>
    </location>
</feature>